<dbReference type="AlphaFoldDB" id="A0A1G2PJA7"/>
<dbReference type="CDD" id="cd00085">
    <property type="entry name" value="HNHc"/>
    <property type="match status" value="1"/>
</dbReference>
<protein>
    <recommendedName>
        <fullName evidence="3">HNH nuclease domain-containing protein</fullName>
    </recommendedName>
</protein>
<dbReference type="EMBL" id="MHSS01000013">
    <property type="protein sequence ID" value="OHA47859.1"/>
    <property type="molecule type" value="Genomic_DNA"/>
</dbReference>
<organism evidence="1 2">
    <name type="scientific">Candidatus Terrybacteria bacterium RIFCSPHIGHO2_01_FULL_48_17</name>
    <dbReference type="NCBI Taxonomy" id="1802362"/>
    <lineage>
        <taxon>Bacteria</taxon>
        <taxon>Candidatus Terryibacteriota</taxon>
    </lineage>
</organism>
<accession>A0A1G2PJA7</accession>
<evidence type="ECO:0000313" key="1">
    <source>
        <dbReference type="EMBL" id="OHA47859.1"/>
    </source>
</evidence>
<gene>
    <name evidence="1" type="ORF">A2806_02350</name>
</gene>
<evidence type="ECO:0000313" key="2">
    <source>
        <dbReference type="Proteomes" id="UP000177629"/>
    </source>
</evidence>
<sequence length="105" mass="12333">MVDKRRYRDRAEYNKQAVAKRRRKLKLLAIEYLGGKCLACGYTRCAAAFDIHHRNPQKKEFGLSTKGLTRSWARIKNELEKCILLCANCHREIHVGFRNLPKHLH</sequence>
<reference evidence="1 2" key="1">
    <citation type="journal article" date="2016" name="Nat. Commun.">
        <title>Thousands of microbial genomes shed light on interconnected biogeochemical processes in an aquifer system.</title>
        <authorList>
            <person name="Anantharaman K."/>
            <person name="Brown C.T."/>
            <person name="Hug L.A."/>
            <person name="Sharon I."/>
            <person name="Castelle C.J."/>
            <person name="Probst A.J."/>
            <person name="Thomas B.C."/>
            <person name="Singh A."/>
            <person name="Wilkins M.J."/>
            <person name="Karaoz U."/>
            <person name="Brodie E.L."/>
            <person name="Williams K.H."/>
            <person name="Hubbard S.S."/>
            <person name="Banfield J.F."/>
        </authorList>
    </citation>
    <scope>NUCLEOTIDE SEQUENCE [LARGE SCALE GENOMIC DNA]</scope>
</reference>
<proteinExistence type="predicted"/>
<comment type="caution">
    <text evidence="1">The sequence shown here is derived from an EMBL/GenBank/DDBJ whole genome shotgun (WGS) entry which is preliminary data.</text>
</comment>
<name>A0A1G2PJA7_9BACT</name>
<dbReference type="Proteomes" id="UP000177629">
    <property type="component" value="Unassembled WGS sequence"/>
</dbReference>
<dbReference type="InterPro" id="IPR003615">
    <property type="entry name" value="HNH_nuc"/>
</dbReference>
<evidence type="ECO:0008006" key="3">
    <source>
        <dbReference type="Google" id="ProtNLM"/>
    </source>
</evidence>
<dbReference type="STRING" id="1802362.A2806_02350"/>